<keyword evidence="5" id="KW-1185">Reference proteome</keyword>
<keyword evidence="2" id="KW-0472">Membrane</keyword>
<feature type="signal peptide" evidence="3">
    <location>
        <begin position="1"/>
        <end position="25"/>
    </location>
</feature>
<evidence type="ECO:0000256" key="1">
    <source>
        <dbReference type="SAM" id="MobiDB-lite"/>
    </source>
</evidence>
<feature type="compositionally biased region" description="Low complexity" evidence="1">
    <location>
        <begin position="301"/>
        <end position="324"/>
    </location>
</feature>
<feature type="compositionally biased region" description="Polar residues" evidence="1">
    <location>
        <begin position="287"/>
        <end position="297"/>
    </location>
</feature>
<feature type="transmembrane region" description="Helical" evidence="2">
    <location>
        <begin position="213"/>
        <end position="235"/>
    </location>
</feature>
<accession>A0A9P8WGF3</accession>
<dbReference type="CDD" id="cd12087">
    <property type="entry name" value="TM_EGFR-like"/>
    <property type="match status" value="1"/>
</dbReference>
<dbReference type="AlphaFoldDB" id="A0A9P8WGF3"/>
<feature type="region of interest" description="Disordered" evidence="1">
    <location>
        <begin position="385"/>
        <end position="427"/>
    </location>
</feature>
<sequence>MSLRRHPTSLRLWLVAALLAPTTTALPASLIFARADTCTVSCGSDLPSSLCCTSGTKCIILAGKTTVVCCPTGSTCKTIKPVTCDISQQNGTDHPGSTIKTSVLDVALETCGEQCCPFGYTCKDGDCEMNSDQSEAPGSSSSTTTSAVASATSASDNASTATAETTATDAASATDVASADATATDPASTDAAAEGSGDGESKDKDSGPATTSIIGGVVGACIGLLVIGIIIFFYIRRKKKSDAIRSEKSGAAYGHGRSPSSNGSFGNIISEPIAQPGSYRTDFILKSPSNSRTTVAGSGSGMTPSGTTPSRSSPSRTSYSRASTLMRSASSIIRVHPTPPRIRISIPNPFNSPNPSPNHHSAQPSPTADDEAPRHGTVRLAPIRAMRATSHCSRRPSTPELQREPSSESINVYTEPGTVKSRPLTRGTTFTDLMDEADLAAVRRGSPYVPGTTPKI</sequence>
<feature type="chain" id="PRO_5040152841" description="Mid2 domain-containing protein" evidence="3">
    <location>
        <begin position="26"/>
        <end position="456"/>
    </location>
</feature>
<feature type="region of interest" description="Disordered" evidence="1">
    <location>
        <begin position="281"/>
        <end position="373"/>
    </location>
</feature>
<comment type="caution">
    <text evidence="4">The sequence shown here is derived from an EMBL/GenBank/DDBJ whole genome shotgun (WGS) entry which is preliminary data.</text>
</comment>
<feature type="compositionally biased region" description="Low complexity" evidence="1">
    <location>
        <begin position="134"/>
        <end position="193"/>
    </location>
</feature>
<feature type="region of interest" description="Disordered" evidence="1">
    <location>
        <begin position="249"/>
        <end position="269"/>
    </location>
</feature>
<evidence type="ECO:0008006" key="6">
    <source>
        <dbReference type="Google" id="ProtNLM"/>
    </source>
</evidence>
<dbReference type="Proteomes" id="UP000777438">
    <property type="component" value="Unassembled WGS sequence"/>
</dbReference>
<feature type="compositionally biased region" description="Low complexity" evidence="1">
    <location>
        <begin position="357"/>
        <end position="366"/>
    </location>
</feature>
<evidence type="ECO:0000256" key="2">
    <source>
        <dbReference type="SAM" id="Phobius"/>
    </source>
</evidence>
<proteinExistence type="predicted"/>
<feature type="compositionally biased region" description="Polar residues" evidence="1">
    <location>
        <begin position="258"/>
        <end position="267"/>
    </location>
</feature>
<evidence type="ECO:0000313" key="4">
    <source>
        <dbReference type="EMBL" id="KAH6898378.1"/>
    </source>
</evidence>
<keyword evidence="3" id="KW-0732">Signal</keyword>
<feature type="region of interest" description="Disordered" evidence="1">
    <location>
        <begin position="133"/>
        <end position="208"/>
    </location>
</feature>
<evidence type="ECO:0000256" key="3">
    <source>
        <dbReference type="SAM" id="SignalP"/>
    </source>
</evidence>
<dbReference type="OrthoDB" id="5338512at2759"/>
<gene>
    <name evidence="4" type="ORF">B0T10DRAFT_453710</name>
</gene>
<protein>
    <recommendedName>
        <fullName evidence="6">Mid2 domain-containing protein</fullName>
    </recommendedName>
</protein>
<dbReference type="Gene3D" id="1.20.5.100">
    <property type="entry name" value="Cytochrome c1, transmembrane anchor, C-terminal"/>
    <property type="match status" value="1"/>
</dbReference>
<evidence type="ECO:0000313" key="5">
    <source>
        <dbReference type="Proteomes" id="UP000777438"/>
    </source>
</evidence>
<organism evidence="4 5">
    <name type="scientific">Thelonectria olida</name>
    <dbReference type="NCBI Taxonomy" id="1576542"/>
    <lineage>
        <taxon>Eukaryota</taxon>
        <taxon>Fungi</taxon>
        <taxon>Dikarya</taxon>
        <taxon>Ascomycota</taxon>
        <taxon>Pezizomycotina</taxon>
        <taxon>Sordariomycetes</taxon>
        <taxon>Hypocreomycetidae</taxon>
        <taxon>Hypocreales</taxon>
        <taxon>Nectriaceae</taxon>
        <taxon>Thelonectria</taxon>
    </lineage>
</organism>
<reference evidence="4 5" key="1">
    <citation type="journal article" date="2021" name="Nat. Commun.">
        <title>Genetic determinants of endophytism in the Arabidopsis root mycobiome.</title>
        <authorList>
            <person name="Mesny F."/>
            <person name="Miyauchi S."/>
            <person name="Thiergart T."/>
            <person name="Pickel B."/>
            <person name="Atanasova L."/>
            <person name="Karlsson M."/>
            <person name="Huettel B."/>
            <person name="Barry K.W."/>
            <person name="Haridas S."/>
            <person name="Chen C."/>
            <person name="Bauer D."/>
            <person name="Andreopoulos W."/>
            <person name="Pangilinan J."/>
            <person name="LaButti K."/>
            <person name="Riley R."/>
            <person name="Lipzen A."/>
            <person name="Clum A."/>
            <person name="Drula E."/>
            <person name="Henrissat B."/>
            <person name="Kohler A."/>
            <person name="Grigoriev I.V."/>
            <person name="Martin F.M."/>
            <person name="Hacquard S."/>
        </authorList>
    </citation>
    <scope>NUCLEOTIDE SEQUENCE [LARGE SCALE GENOMIC DNA]</scope>
    <source>
        <strain evidence="4 5">MPI-CAGE-CH-0241</strain>
    </source>
</reference>
<keyword evidence="2" id="KW-1133">Transmembrane helix</keyword>
<name>A0A9P8WGF3_9HYPO</name>
<keyword evidence="2" id="KW-0812">Transmembrane</keyword>
<dbReference type="EMBL" id="JAGPYM010000002">
    <property type="protein sequence ID" value="KAH6898378.1"/>
    <property type="molecule type" value="Genomic_DNA"/>
</dbReference>